<gene>
    <name evidence="7" type="ORF">DCHRY22_LOCUS334</name>
</gene>
<dbReference type="OrthoDB" id="7340501at2759"/>
<dbReference type="EMBL" id="CAKASE010000043">
    <property type="protein sequence ID" value="CAG9558113.1"/>
    <property type="molecule type" value="Genomic_DNA"/>
</dbReference>
<proteinExistence type="inferred from homology"/>
<keyword evidence="3" id="KW-0547">Nucleotide-binding</keyword>
<dbReference type="PRINTS" id="PR00190">
    <property type="entry name" value="ACTIN"/>
</dbReference>
<evidence type="ECO:0000256" key="6">
    <source>
        <dbReference type="RuleBase" id="RU000487"/>
    </source>
</evidence>
<sequence>MSAERIAVVFDVGSQSTKAGFAGESSPRSVINTVVGRFRHEGLLDGLPDIFFGNEAVKKRGFCVSKWPVKDGMIDDWSEMEKFWHHVFYKELHVAPEEAQLLMSIHPLTPHRDKEKMAEILFETLSIHGLYLAISSALVLHANGKTSGVVWENGHSCSYVSPVFEGFPLKHATIESEINGRSLTKRLQKLLNEIGYSFTTSVEIDILENIKAKLCYVAMDYENEVQSVNRLKDSVRYELPDGQHVLLCEERFKCPEILFQPKMDGMNSFNIVDNICSSISKCDVEYKTLFFDNIVLSGGSSLFRGLSERLSVELSRRVSDMPGINANVSSIPSRHYSSWLGGSILASLKSSQGFWMTKQEYEDNGPERVHYKFF</sequence>
<dbReference type="SMART" id="SM00268">
    <property type="entry name" value="ACTIN"/>
    <property type="match status" value="1"/>
</dbReference>
<evidence type="ECO:0000313" key="8">
    <source>
        <dbReference type="Proteomes" id="UP000789524"/>
    </source>
</evidence>
<evidence type="ECO:0000313" key="7">
    <source>
        <dbReference type="EMBL" id="CAG9558113.1"/>
    </source>
</evidence>
<dbReference type="Proteomes" id="UP000789524">
    <property type="component" value="Unassembled WGS sequence"/>
</dbReference>
<accession>A0A8J2MVS5</accession>
<dbReference type="FunFam" id="3.30.420.40:FF:000148">
    <property type="entry name" value="Actin, alpha skeletal muscle"/>
    <property type="match status" value="1"/>
</dbReference>
<dbReference type="AlphaFoldDB" id="A0A8J2MVS5"/>
<comment type="caution">
    <text evidence="7">The sequence shown here is derived from an EMBL/GenBank/DDBJ whole genome shotgun (WGS) entry which is preliminary data.</text>
</comment>
<comment type="similarity">
    <text evidence="6">Belongs to the actin family.</text>
</comment>
<dbReference type="PANTHER" id="PTHR11937">
    <property type="entry name" value="ACTIN"/>
    <property type="match status" value="1"/>
</dbReference>
<dbReference type="InterPro" id="IPR043129">
    <property type="entry name" value="ATPase_NBD"/>
</dbReference>
<evidence type="ECO:0000256" key="1">
    <source>
        <dbReference type="ARBA" id="ARBA00004245"/>
    </source>
</evidence>
<keyword evidence="2" id="KW-0963">Cytoplasm</keyword>
<evidence type="ECO:0000256" key="2">
    <source>
        <dbReference type="ARBA" id="ARBA00022490"/>
    </source>
</evidence>
<evidence type="ECO:0000256" key="4">
    <source>
        <dbReference type="ARBA" id="ARBA00022840"/>
    </source>
</evidence>
<evidence type="ECO:0000256" key="5">
    <source>
        <dbReference type="ARBA" id="ARBA00023212"/>
    </source>
</evidence>
<dbReference type="InterPro" id="IPR004000">
    <property type="entry name" value="Actin"/>
</dbReference>
<keyword evidence="4" id="KW-0067">ATP-binding</keyword>
<keyword evidence="5" id="KW-0206">Cytoskeleton</keyword>
<dbReference type="Gene3D" id="3.90.640.10">
    <property type="entry name" value="Actin, Chain A, domain 4"/>
    <property type="match status" value="1"/>
</dbReference>
<dbReference type="GO" id="GO:0005856">
    <property type="term" value="C:cytoskeleton"/>
    <property type="evidence" value="ECO:0007669"/>
    <property type="project" value="UniProtKB-SubCell"/>
</dbReference>
<dbReference type="Gene3D" id="3.30.420.40">
    <property type="match status" value="2"/>
</dbReference>
<evidence type="ECO:0000256" key="3">
    <source>
        <dbReference type="ARBA" id="ARBA00022741"/>
    </source>
</evidence>
<organism evidence="7 8">
    <name type="scientific">Danaus chrysippus</name>
    <name type="common">African queen</name>
    <dbReference type="NCBI Taxonomy" id="151541"/>
    <lineage>
        <taxon>Eukaryota</taxon>
        <taxon>Metazoa</taxon>
        <taxon>Ecdysozoa</taxon>
        <taxon>Arthropoda</taxon>
        <taxon>Hexapoda</taxon>
        <taxon>Insecta</taxon>
        <taxon>Pterygota</taxon>
        <taxon>Neoptera</taxon>
        <taxon>Endopterygota</taxon>
        <taxon>Lepidoptera</taxon>
        <taxon>Glossata</taxon>
        <taxon>Ditrysia</taxon>
        <taxon>Papilionoidea</taxon>
        <taxon>Nymphalidae</taxon>
        <taxon>Danainae</taxon>
        <taxon>Danaini</taxon>
        <taxon>Danaina</taxon>
        <taxon>Danaus</taxon>
        <taxon>Anosia</taxon>
    </lineage>
</organism>
<dbReference type="Pfam" id="PF00022">
    <property type="entry name" value="Actin"/>
    <property type="match status" value="1"/>
</dbReference>
<dbReference type="GO" id="GO:0005524">
    <property type="term" value="F:ATP binding"/>
    <property type="evidence" value="ECO:0007669"/>
    <property type="project" value="UniProtKB-KW"/>
</dbReference>
<keyword evidence="8" id="KW-1185">Reference proteome</keyword>
<protein>
    <submittedName>
        <fullName evidence="7">(African queen) hypothetical protein</fullName>
    </submittedName>
</protein>
<dbReference type="FunFam" id="3.90.640.10:FF:000007">
    <property type="entry name" value="Actin like 7B"/>
    <property type="match status" value="1"/>
</dbReference>
<name>A0A8J2MVS5_9NEOP</name>
<reference evidence="7" key="1">
    <citation type="submission" date="2021-09" db="EMBL/GenBank/DDBJ databases">
        <authorList>
            <person name="Martin H S."/>
        </authorList>
    </citation>
    <scope>NUCLEOTIDE SEQUENCE</scope>
</reference>
<dbReference type="SUPFAM" id="SSF53067">
    <property type="entry name" value="Actin-like ATPase domain"/>
    <property type="match status" value="2"/>
</dbReference>
<comment type="subcellular location">
    <subcellularLocation>
        <location evidence="1">Cytoplasm</location>
        <location evidence="1">Cytoskeleton</location>
    </subcellularLocation>
</comment>